<dbReference type="Proteomes" id="UP000285625">
    <property type="component" value="Unassembled WGS sequence"/>
</dbReference>
<proteinExistence type="predicted"/>
<name>A0A418JI62_STAHY</name>
<dbReference type="Gene3D" id="3.40.140.10">
    <property type="entry name" value="Cytidine Deaminase, domain 2"/>
    <property type="match status" value="1"/>
</dbReference>
<evidence type="ECO:0000313" key="3">
    <source>
        <dbReference type="Proteomes" id="UP000285625"/>
    </source>
</evidence>
<reference evidence="2 3" key="1">
    <citation type="journal article" date="2016" name="Front. Microbiol.">
        <title>Comprehensive Phylogenetic Analysis of Bovine Non-aureus Staphylococci Species Based on Whole-Genome Sequencing.</title>
        <authorList>
            <person name="Naushad S."/>
            <person name="Barkema H.W."/>
            <person name="Luby C."/>
            <person name="Condas L.A."/>
            <person name="Nobrega D.B."/>
            <person name="Carson D.A."/>
            <person name="De Buck J."/>
        </authorList>
    </citation>
    <scope>NUCLEOTIDE SEQUENCE [LARGE SCALE GENOMIC DNA]</scope>
    <source>
        <strain evidence="2 3">SNUC 5959</strain>
    </source>
</reference>
<accession>A0A418JI62</accession>
<dbReference type="EMBL" id="QXVO01000022">
    <property type="protein sequence ID" value="RIO45328.1"/>
    <property type="molecule type" value="Genomic_DNA"/>
</dbReference>
<evidence type="ECO:0000313" key="2">
    <source>
        <dbReference type="EMBL" id="RIO45328.1"/>
    </source>
</evidence>
<gene>
    <name evidence="2" type="ORF">BUZ57_07830</name>
</gene>
<evidence type="ECO:0000259" key="1">
    <source>
        <dbReference type="Pfam" id="PF04002"/>
    </source>
</evidence>
<dbReference type="AlphaFoldDB" id="A0A418JI62"/>
<dbReference type="Pfam" id="PF04002">
    <property type="entry name" value="RadC"/>
    <property type="match status" value="1"/>
</dbReference>
<sequence>MDTTVRLAACGETMGIQLLDHIVIGHQCYECVDITQNKK</sequence>
<dbReference type="InterPro" id="IPR025657">
    <property type="entry name" value="RadC_JAB"/>
</dbReference>
<feature type="domain" description="RadC-like JAB" evidence="1">
    <location>
        <begin position="2"/>
        <end position="29"/>
    </location>
</feature>
<comment type="caution">
    <text evidence="2">The sequence shown here is derived from an EMBL/GenBank/DDBJ whole genome shotgun (WGS) entry which is preliminary data.</text>
</comment>
<protein>
    <recommendedName>
        <fullName evidence="1">RadC-like JAB domain-containing protein</fullName>
    </recommendedName>
</protein>
<organism evidence="2 3">
    <name type="scientific">Staphylococcus hyicus</name>
    <dbReference type="NCBI Taxonomy" id="1284"/>
    <lineage>
        <taxon>Bacteria</taxon>
        <taxon>Bacillati</taxon>
        <taxon>Bacillota</taxon>
        <taxon>Bacilli</taxon>
        <taxon>Bacillales</taxon>
        <taxon>Staphylococcaceae</taxon>
        <taxon>Staphylococcus</taxon>
    </lineage>
</organism>